<accession>A0A8C5LX51</accession>
<dbReference type="GeneTree" id="ENSGT00940000160288"/>
<sequence>MLHLISRVMELGRSGPQSRCGLKLIKQLMKKRNEGLLLPCPSTAHKIFRYTRCMSNFFCCMYRNSLAALTQLNCRADIVGVAVAVLVGKVYFFHSPADMSGDTVLLAAVSVLYGCQQAYFANLVGKCRIKYKVIPPAVTGPPEFERTLRAQQNCIEFAAIFLIDLWTAGWFCNQELAALFGLLYVYGRNVYFYGYVESAKGRLKGFSICKTALIVLLVLSLTGLTNSLLDKYFHLKLLKKLF</sequence>
<evidence type="ECO:0000256" key="4">
    <source>
        <dbReference type="ARBA" id="ARBA00022824"/>
    </source>
</evidence>
<evidence type="ECO:0000256" key="6">
    <source>
        <dbReference type="ARBA" id="ARBA00023136"/>
    </source>
</evidence>
<dbReference type="PANTHER" id="PTHR10250">
    <property type="entry name" value="MICROSOMAL GLUTATHIONE S-TRANSFERASE"/>
    <property type="match status" value="1"/>
</dbReference>
<dbReference type="OrthoDB" id="410651at2759"/>
<dbReference type="GO" id="GO:0004364">
    <property type="term" value="F:glutathione transferase activity"/>
    <property type="evidence" value="ECO:0007669"/>
    <property type="project" value="TreeGrafter"/>
</dbReference>
<dbReference type="GO" id="GO:0004464">
    <property type="term" value="F:leukotriene-C4 synthase activity"/>
    <property type="evidence" value="ECO:0007669"/>
    <property type="project" value="TreeGrafter"/>
</dbReference>
<dbReference type="Gene3D" id="1.20.120.550">
    <property type="entry name" value="Membrane associated eicosanoid/glutathione metabolism-like domain"/>
    <property type="match status" value="1"/>
</dbReference>
<proteinExistence type="predicted"/>
<keyword evidence="4" id="KW-0256">Endoplasmic reticulum</keyword>
<evidence type="ECO:0000256" key="5">
    <source>
        <dbReference type="ARBA" id="ARBA00022989"/>
    </source>
</evidence>
<dbReference type="InterPro" id="IPR001446">
    <property type="entry name" value="5_LipOase_AP"/>
</dbReference>
<dbReference type="GO" id="GO:0005635">
    <property type="term" value="C:nuclear envelope"/>
    <property type="evidence" value="ECO:0007669"/>
    <property type="project" value="TreeGrafter"/>
</dbReference>
<evidence type="ECO:0000256" key="7">
    <source>
        <dbReference type="SAM" id="Phobius"/>
    </source>
</evidence>
<evidence type="ECO:0000313" key="8">
    <source>
        <dbReference type="Ensembl" id="ENSLLEP00000005535.1"/>
    </source>
</evidence>
<dbReference type="FunFam" id="1.20.120.550:FF:000003">
    <property type="entry name" value="Leukotriene C4 synthase"/>
    <property type="match status" value="1"/>
</dbReference>
<dbReference type="GO" id="GO:0008047">
    <property type="term" value="F:enzyme activator activity"/>
    <property type="evidence" value="ECO:0007669"/>
    <property type="project" value="InterPro"/>
</dbReference>
<dbReference type="GO" id="GO:0019370">
    <property type="term" value="P:leukotriene biosynthetic process"/>
    <property type="evidence" value="ECO:0007669"/>
    <property type="project" value="UniProtKB-KW"/>
</dbReference>
<dbReference type="InterPro" id="IPR023352">
    <property type="entry name" value="MAPEG-like_dom_sf"/>
</dbReference>
<feature type="transmembrane region" description="Helical" evidence="7">
    <location>
        <begin position="72"/>
        <end position="92"/>
    </location>
</feature>
<evidence type="ECO:0000256" key="2">
    <source>
        <dbReference type="ARBA" id="ARBA00022692"/>
    </source>
</evidence>
<protein>
    <submittedName>
        <fullName evidence="8">Microsomal glutathione S-transferase 2</fullName>
    </submittedName>
</protein>
<keyword evidence="5 7" id="KW-1133">Transmembrane helix</keyword>
<dbReference type="GO" id="GO:0005789">
    <property type="term" value="C:endoplasmic reticulum membrane"/>
    <property type="evidence" value="ECO:0007669"/>
    <property type="project" value="UniProtKB-SubCell"/>
</dbReference>
<dbReference type="Ensembl" id="ENSLLET00000005777.1">
    <property type="protein sequence ID" value="ENSLLEP00000005535.1"/>
    <property type="gene ID" value="ENSLLEG00000003514.1"/>
</dbReference>
<keyword evidence="6 7" id="KW-0472">Membrane</keyword>
<evidence type="ECO:0000256" key="3">
    <source>
        <dbReference type="ARBA" id="ARBA00022751"/>
    </source>
</evidence>
<reference evidence="8" key="2">
    <citation type="submission" date="2025-09" db="UniProtKB">
        <authorList>
            <consortium name="Ensembl"/>
        </authorList>
    </citation>
    <scope>IDENTIFICATION</scope>
</reference>
<dbReference type="InterPro" id="IPR001129">
    <property type="entry name" value="Membr-assoc_MAPEG"/>
</dbReference>
<feature type="transmembrane region" description="Helical" evidence="7">
    <location>
        <begin position="154"/>
        <end position="171"/>
    </location>
</feature>
<keyword evidence="3" id="KW-0434">Leukotriene biosynthesis</keyword>
<feature type="transmembrane region" description="Helical" evidence="7">
    <location>
        <begin position="208"/>
        <end position="229"/>
    </location>
</feature>
<evidence type="ECO:0000313" key="9">
    <source>
        <dbReference type="Proteomes" id="UP000694569"/>
    </source>
</evidence>
<dbReference type="GO" id="GO:0004602">
    <property type="term" value="F:glutathione peroxidase activity"/>
    <property type="evidence" value="ECO:0007669"/>
    <property type="project" value="TreeGrafter"/>
</dbReference>
<keyword evidence="9" id="KW-1185">Reference proteome</keyword>
<dbReference type="AlphaFoldDB" id="A0A8C5LX51"/>
<feature type="transmembrane region" description="Helical" evidence="7">
    <location>
        <begin position="177"/>
        <end position="196"/>
    </location>
</feature>
<name>A0A8C5LX51_9ANUR</name>
<dbReference type="InterPro" id="IPR050997">
    <property type="entry name" value="MAPEG"/>
</dbReference>
<dbReference type="PRINTS" id="PR00488">
    <property type="entry name" value="5LPOXGNASEAP"/>
</dbReference>
<dbReference type="Proteomes" id="UP000694569">
    <property type="component" value="Unplaced"/>
</dbReference>
<evidence type="ECO:0000256" key="1">
    <source>
        <dbReference type="ARBA" id="ARBA00004477"/>
    </source>
</evidence>
<organism evidence="8 9">
    <name type="scientific">Leptobrachium leishanense</name>
    <name type="common">Leishan spiny toad</name>
    <dbReference type="NCBI Taxonomy" id="445787"/>
    <lineage>
        <taxon>Eukaryota</taxon>
        <taxon>Metazoa</taxon>
        <taxon>Chordata</taxon>
        <taxon>Craniata</taxon>
        <taxon>Vertebrata</taxon>
        <taxon>Euteleostomi</taxon>
        <taxon>Amphibia</taxon>
        <taxon>Batrachia</taxon>
        <taxon>Anura</taxon>
        <taxon>Pelobatoidea</taxon>
        <taxon>Megophryidae</taxon>
        <taxon>Leptobrachium</taxon>
    </lineage>
</organism>
<dbReference type="SUPFAM" id="SSF161084">
    <property type="entry name" value="MAPEG domain-like"/>
    <property type="match status" value="1"/>
</dbReference>
<dbReference type="Pfam" id="PF01124">
    <property type="entry name" value="MAPEG"/>
    <property type="match status" value="1"/>
</dbReference>
<dbReference type="PANTHER" id="PTHR10250:SF28">
    <property type="entry name" value="MICROSOMAL GLUTATHIONE S-TRANSFERASE 2"/>
    <property type="match status" value="1"/>
</dbReference>
<reference evidence="8" key="1">
    <citation type="submission" date="2025-08" db="UniProtKB">
        <authorList>
            <consortium name="Ensembl"/>
        </authorList>
    </citation>
    <scope>IDENTIFICATION</scope>
</reference>
<comment type="subcellular location">
    <subcellularLocation>
        <location evidence="1">Endoplasmic reticulum membrane</location>
        <topology evidence="1">Multi-pass membrane protein</topology>
    </subcellularLocation>
</comment>
<keyword evidence="2 7" id="KW-0812">Transmembrane</keyword>
<feature type="transmembrane region" description="Helical" evidence="7">
    <location>
        <begin position="104"/>
        <end position="124"/>
    </location>
</feature>